<gene>
    <name evidence="2" type="ORF">DW944_03520</name>
</gene>
<sequence>MDKVYIREQDFHIATKDEVADIDLHYKLKNRRIWIRLFIASIFFVIIGVIFQIIAHRISPWIHSNPGYYMKIYIVAIIVFVGFNLLSYGALKIEQGLEYNSERTPILKLKVNTKLHVDDLTVIRQQKWFIICETDQGLIDDYVIVNNKRDFNNIKEGDMVYVKRSRDDGHYLYFYIA</sequence>
<keyword evidence="1" id="KW-1133">Transmembrane helix</keyword>
<keyword evidence="3" id="KW-1185">Reference proteome</keyword>
<evidence type="ECO:0000256" key="1">
    <source>
        <dbReference type="SAM" id="Phobius"/>
    </source>
</evidence>
<reference evidence="2 3" key="1">
    <citation type="submission" date="2018-08" db="EMBL/GenBank/DDBJ databases">
        <title>A genome reference for cultivated species of the human gut microbiota.</title>
        <authorList>
            <person name="Zou Y."/>
            <person name="Xue W."/>
            <person name="Luo G."/>
        </authorList>
    </citation>
    <scope>NUCLEOTIDE SEQUENCE [LARGE SCALE GENOMIC DNA]</scope>
    <source>
        <strain evidence="2 3">AM44-11BH</strain>
    </source>
</reference>
<dbReference type="EMBL" id="QSFD01000003">
    <property type="protein sequence ID" value="RHA19429.1"/>
    <property type="molecule type" value="Genomic_DNA"/>
</dbReference>
<feature type="transmembrane region" description="Helical" evidence="1">
    <location>
        <begin position="33"/>
        <end position="55"/>
    </location>
</feature>
<dbReference type="AlphaFoldDB" id="A0A413RA98"/>
<dbReference type="RefSeq" id="WP_117969783.1">
    <property type="nucleotide sequence ID" value="NZ_CAUBDO010000004.1"/>
</dbReference>
<proteinExistence type="predicted"/>
<comment type="caution">
    <text evidence="2">The sequence shown here is derived from an EMBL/GenBank/DDBJ whole genome shotgun (WGS) entry which is preliminary data.</text>
</comment>
<name>A0A413RA98_9FIRM</name>
<dbReference type="Proteomes" id="UP000284779">
    <property type="component" value="Unassembled WGS sequence"/>
</dbReference>
<organism evidence="2 3">
    <name type="scientific">Eubacterium ventriosum</name>
    <dbReference type="NCBI Taxonomy" id="39496"/>
    <lineage>
        <taxon>Bacteria</taxon>
        <taxon>Bacillati</taxon>
        <taxon>Bacillota</taxon>
        <taxon>Clostridia</taxon>
        <taxon>Eubacteriales</taxon>
        <taxon>Eubacteriaceae</taxon>
        <taxon>Eubacterium</taxon>
    </lineage>
</organism>
<keyword evidence="1" id="KW-0812">Transmembrane</keyword>
<protein>
    <submittedName>
        <fullName evidence="2">Uncharacterized protein</fullName>
    </submittedName>
</protein>
<evidence type="ECO:0000313" key="3">
    <source>
        <dbReference type="Proteomes" id="UP000284779"/>
    </source>
</evidence>
<accession>A0A413RA98</accession>
<feature type="transmembrane region" description="Helical" evidence="1">
    <location>
        <begin position="67"/>
        <end position="91"/>
    </location>
</feature>
<keyword evidence="1" id="KW-0472">Membrane</keyword>
<evidence type="ECO:0000313" key="2">
    <source>
        <dbReference type="EMBL" id="RHA19429.1"/>
    </source>
</evidence>